<dbReference type="OrthoDB" id="2441967at2759"/>
<gene>
    <name evidence="1" type="ORF">BG015_004852</name>
</gene>
<evidence type="ECO:0000313" key="1">
    <source>
        <dbReference type="EMBL" id="KAF9125632.1"/>
    </source>
</evidence>
<reference evidence="1" key="1">
    <citation type="journal article" date="2020" name="Fungal Divers.">
        <title>Resolving the Mortierellaceae phylogeny through synthesis of multi-gene phylogenetics and phylogenomics.</title>
        <authorList>
            <person name="Vandepol N."/>
            <person name="Liber J."/>
            <person name="Desiro A."/>
            <person name="Na H."/>
            <person name="Kennedy M."/>
            <person name="Barry K."/>
            <person name="Grigoriev I.V."/>
            <person name="Miller A.N."/>
            <person name="O'Donnell K."/>
            <person name="Stajich J.E."/>
            <person name="Bonito G."/>
        </authorList>
    </citation>
    <scope>NUCLEOTIDE SEQUENCE</scope>
    <source>
        <strain evidence="1">NRRL 6426</strain>
    </source>
</reference>
<organism evidence="1 2">
    <name type="scientific">Linnemannia schmuckeri</name>
    <dbReference type="NCBI Taxonomy" id="64567"/>
    <lineage>
        <taxon>Eukaryota</taxon>
        <taxon>Fungi</taxon>
        <taxon>Fungi incertae sedis</taxon>
        <taxon>Mucoromycota</taxon>
        <taxon>Mortierellomycotina</taxon>
        <taxon>Mortierellomycetes</taxon>
        <taxon>Mortierellales</taxon>
        <taxon>Mortierellaceae</taxon>
        <taxon>Linnemannia</taxon>
    </lineage>
</organism>
<keyword evidence="2" id="KW-1185">Reference proteome</keyword>
<accession>A0A9P5RB74</accession>
<proteinExistence type="predicted"/>
<evidence type="ECO:0000313" key="2">
    <source>
        <dbReference type="Proteomes" id="UP000748756"/>
    </source>
</evidence>
<dbReference type="Proteomes" id="UP000748756">
    <property type="component" value="Unassembled WGS sequence"/>
</dbReference>
<sequence length="201" mass="23162">MTELGCYWGAGSRTNKNHDSEANVKYRRKYLERRLANIKAVLNKNKEEIWIPRHPVFLDESYCHLDHTAPNRWVIPGSTITEPGHSPLLVNFSAFVVLYDKEEKELKAKLVDESVYIWPSNGKAHTKSGKELTTPSYGTTSQRLSGKRMLWLPLTTTTDLKDWTQAKDVQTWLKERGIVIPKRPKKADIQKHAKVYVDETT</sequence>
<name>A0A9P5RB74_9FUNG</name>
<dbReference type="EMBL" id="JAAAUQ010002258">
    <property type="protein sequence ID" value="KAF9125632.1"/>
    <property type="molecule type" value="Genomic_DNA"/>
</dbReference>
<comment type="caution">
    <text evidence="1">The sequence shown here is derived from an EMBL/GenBank/DDBJ whole genome shotgun (WGS) entry which is preliminary data.</text>
</comment>
<dbReference type="AlphaFoldDB" id="A0A9P5RB74"/>
<protein>
    <submittedName>
        <fullName evidence="1">Uncharacterized protein</fullName>
    </submittedName>
</protein>